<accession>A0AAV1JJM8</accession>
<comment type="caution">
    <text evidence="1">The sequence shown here is derived from an EMBL/GenBank/DDBJ whole genome shotgun (WGS) entry which is preliminary data.</text>
</comment>
<dbReference type="Proteomes" id="UP001497472">
    <property type="component" value="Unassembled WGS sequence"/>
</dbReference>
<proteinExistence type="predicted"/>
<organism evidence="1 2">
    <name type="scientific">Leptosia nina</name>
    <dbReference type="NCBI Taxonomy" id="320188"/>
    <lineage>
        <taxon>Eukaryota</taxon>
        <taxon>Metazoa</taxon>
        <taxon>Ecdysozoa</taxon>
        <taxon>Arthropoda</taxon>
        <taxon>Hexapoda</taxon>
        <taxon>Insecta</taxon>
        <taxon>Pterygota</taxon>
        <taxon>Neoptera</taxon>
        <taxon>Endopterygota</taxon>
        <taxon>Lepidoptera</taxon>
        <taxon>Glossata</taxon>
        <taxon>Ditrysia</taxon>
        <taxon>Papilionoidea</taxon>
        <taxon>Pieridae</taxon>
        <taxon>Pierinae</taxon>
        <taxon>Leptosia</taxon>
    </lineage>
</organism>
<gene>
    <name evidence="1" type="ORF">LNINA_LOCUS8131</name>
</gene>
<sequence>MSGGRANERESVFAPKKQIAIGIGKGDRLCRNVWDESFMHCDLLGSTFGALQCTWTCTFYVTYGNRRVISSHNINTSNIMTEQLKEHESWRPFS</sequence>
<evidence type="ECO:0000313" key="1">
    <source>
        <dbReference type="EMBL" id="CAK1548778.1"/>
    </source>
</evidence>
<keyword evidence="2" id="KW-1185">Reference proteome</keyword>
<dbReference type="AlphaFoldDB" id="A0AAV1JJM8"/>
<protein>
    <submittedName>
        <fullName evidence="1">Uncharacterized protein</fullName>
    </submittedName>
</protein>
<reference evidence="1 2" key="1">
    <citation type="submission" date="2023-11" db="EMBL/GenBank/DDBJ databases">
        <authorList>
            <person name="Okamura Y."/>
        </authorList>
    </citation>
    <scope>NUCLEOTIDE SEQUENCE [LARGE SCALE GENOMIC DNA]</scope>
</reference>
<dbReference type="EMBL" id="CAVLEF010000011">
    <property type="protein sequence ID" value="CAK1548778.1"/>
    <property type="molecule type" value="Genomic_DNA"/>
</dbReference>
<name>A0AAV1JJM8_9NEOP</name>
<evidence type="ECO:0000313" key="2">
    <source>
        <dbReference type="Proteomes" id="UP001497472"/>
    </source>
</evidence>